<dbReference type="InterPro" id="IPR039661">
    <property type="entry name" value="ELP3"/>
</dbReference>
<dbReference type="GO" id="GO:0051539">
    <property type="term" value="F:4 iron, 4 sulfur cluster binding"/>
    <property type="evidence" value="ECO:0007669"/>
    <property type="project" value="UniProtKB-KW"/>
</dbReference>
<reference evidence="8" key="1">
    <citation type="journal article" date="2020" name="Microb. Genom.">
        <title>Genetic diversity of clinical and environmental Mucorales isolates obtained from an investigation of mucormycosis cases among solid organ transplant recipients.</title>
        <authorList>
            <person name="Nguyen M.H."/>
            <person name="Kaul D."/>
            <person name="Muto C."/>
            <person name="Cheng S.J."/>
            <person name="Richter R.A."/>
            <person name="Bruno V.M."/>
            <person name="Liu G."/>
            <person name="Beyhan S."/>
            <person name="Sundermann A.J."/>
            <person name="Mounaud S."/>
            <person name="Pasculle A.W."/>
            <person name="Nierman W.C."/>
            <person name="Driscoll E."/>
            <person name="Cumbie R."/>
            <person name="Clancy C.J."/>
            <person name="Dupont C.L."/>
        </authorList>
    </citation>
    <scope>NUCLEOTIDE SEQUENCE</scope>
    <source>
        <strain evidence="8">GL11</strain>
    </source>
</reference>
<evidence type="ECO:0000256" key="5">
    <source>
        <dbReference type="ARBA" id="ARBA00023014"/>
    </source>
</evidence>
<keyword evidence="2" id="KW-0949">S-adenosyl-L-methionine</keyword>
<dbReference type="AlphaFoldDB" id="A0A9P6X4Y1"/>
<feature type="coiled-coil region" evidence="6">
    <location>
        <begin position="110"/>
        <end position="151"/>
    </location>
</feature>
<dbReference type="OrthoDB" id="2351138at2759"/>
<evidence type="ECO:0000256" key="6">
    <source>
        <dbReference type="SAM" id="Coils"/>
    </source>
</evidence>
<evidence type="ECO:0000256" key="4">
    <source>
        <dbReference type="ARBA" id="ARBA00023004"/>
    </source>
</evidence>
<dbReference type="EMBL" id="JAANQT010001409">
    <property type="protein sequence ID" value="KAG1305262.1"/>
    <property type="molecule type" value="Genomic_DNA"/>
</dbReference>
<keyword evidence="4" id="KW-0408">Iron</keyword>
<keyword evidence="9" id="KW-1185">Reference proteome</keyword>
<dbReference type="GO" id="GO:0005737">
    <property type="term" value="C:cytoplasm"/>
    <property type="evidence" value="ECO:0007669"/>
    <property type="project" value="TreeGrafter"/>
</dbReference>
<evidence type="ECO:0000256" key="2">
    <source>
        <dbReference type="ARBA" id="ARBA00022691"/>
    </source>
</evidence>
<evidence type="ECO:0000256" key="7">
    <source>
        <dbReference type="SAM" id="MobiDB-lite"/>
    </source>
</evidence>
<evidence type="ECO:0000256" key="3">
    <source>
        <dbReference type="ARBA" id="ARBA00022723"/>
    </source>
</evidence>
<dbReference type="GO" id="GO:0002926">
    <property type="term" value="P:tRNA wobble base 5-methoxycarbonylmethyl-2-thiouridinylation"/>
    <property type="evidence" value="ECO:0007669"/>
    <property type="project" value="TreeGrafter"/>
</dbReference>
<keyword evidence="1" id="KW-0004">4Fe-4S</keyword>
<evidence type="ECO:0000313" key="8">
    <source>
        <dbReference type="EMBL" id="KAG1305262.1"/>
    </source>
</evidence>
<dbReference type="PANTHER" id="PTHR11135:SF0">
    <property type="entry name" value="ELONGATOR COMPLEX PROTEIN 3"/>
    <property type="match status" value="1"/>
</dbReference>
<feature type="compositionally biased region" description="Polar residues" evidence="7">
    <location>
        <begin position="447"/>
        <end position="478"/>
    </location>
</feature>
<comment type="caution">
    <text evidence="8">The sequence shown here is derived from an EMBL/GenBank/DDBJ whole genome shotgun (WGS) entry which is preliminary data.</text>
</comment>
<sequence>MEEAERIAREEHGSVKLSVISGVGVRHYYAKLGYHLDAEDTQSSSSLITKKSDSEMMHDLLNREQSTKASDQNVVKQPTLSSRELSQALFDIPKKKRDEQAFDHAVVRLVDSFKEKAAEQERVYAKVSREAKALKKNLEHVQREREDDQKKKEIEISLRRVGAIRYRALGSRLDGLNEQMNALKCVLNSLEGFVQQVEKAKDPDEALRSICISDIEKNKIKSTKLTGFKKQLWHLLKHHSQGMHQELQSVAQNHAVIQQNVSDLVCFLAGMKTTLASQQGLFNAMAVHVKDLLGTIEACMISAANTSKLIQDVKLSAQSHKSSLKHLLNRHGIYTYVMKELQKHNEVKKACFALLVYNLTNENAFQEQNRLDHSADKEEWPKEQEQLVSRINSLTMMSQRRGKEESPKDDQQRLLQDCMNSQIIGQDTNKRKIVGTDHRRITRSAARKQSTESPGPAASTSKMLENTQSKKTAVTSLQERGWPPEVKIDQIKVNTKGDPQQKNSLPKKRRKIRVRFKPVSKWCTHALI</sequence>
<organism evidence="8 9">
    <name type="scientific">Rhizopus oryzae</name>
    <name type="common">Mucormycosis agent</name>
    <name type="synonym">Rhizopus arrhizus var. delemar</name>
    <dbReference type="NCBI Taxonomy" id="64495"/>
    <lineage>
        <taxon>Eukaryota</taxon>
        <taxon>Fungi</taxon>
        <taxon>Fungi incertae sedis</taxon>
        <taxon>Mucoromycota</taxon>
        <taxon>Mucoromycotina</taxon>
        <taxon>Mucoromycetes</taxon>
        <taxon>Mucorales</taxon>
        <taxon>Mucorineae</taxon>
        <taxon>Rhizopodaceae</taxon>
        <taxon>Rhizopus</taxon>
    </lineage>
</organism>
<name>A0A9P6X4Y1_RHIOR</name>
<proteinExistence type="predicted"/>
<dbReference type="GO" id="GO:0005634">
    <property type="term" value="C:nucleus"/>
    <property type="evidence" value="ECO:0007669"/>
    <property type="project" value="TreeGrafter"/>
</dbReference>
<gene>
    <name evidence="8" type="ORF">G6F64_008516</name>
</gene>
<protein>
    <submittedName>
        <fullName evidence="8">Uncharacterized protein</fullName>
    </submittedName>
</protein>
<evidence type="ECO:0000313" key="9">
    <source>
        <dbReference type="Proteomes" id="UP000716291"/>
    </source>
</evidence>
<accession>A0A9P6X4Y1</accession>
<keyword evidence="6" id="KW-0175">Coiled coil</keyword>
<dbReference type="PANTHER" id="PTHR11135">
    <property type="entry name" value="HISTONE ACETYLTRANSFERASE-RELATED"/>
    <property type="match status" value="1"/>
</dbReference>
<evidence type="ECO:0000256" key="1">
    <source>
        <dbReference type="ARBA" id="ARBA00022485"/>
    </source>
</evidence>
<keyword evidence="5" id="KW-0411">Iron-sulfur</keyword>
<feature type="region of interest" description="Disordered" evidence="7">
    <location>
        <begin position="440"/>
        <end position="509"/>
    </location>
</feature>
<dbReference type="GO" id="GO:0046872">
    <property type="term" value="F:metal ion binding"/>
    <property type="evidence" value="ECO:0007669"/>
    <property type="project" value="UniProtKB-KW"/>
</dbReference>
<dbReference type="GO" id="GO:0033588">
    <property type="term" value="C:elongator holoenzyme complex"/>
    <property type="evidence" value="ECO:0007669"/>
    <property type="project" value="TreeGrafter"/>
</dbReference>
<keyword evidence="3" id="KW-0479">Metal-binding</keyword>
<dbReference type="Proteomes" id="UP000716291">
    <property type="component" value="Unassembled WGS sequence"/>
</dbReference>